<dbReference type="Proteomes" id="UP000228906">
    <property type="component" value="Unassembled WGS sequence"/>
</dbReference>
<dbReference type="Pfam" id="PF15919">
    <property type="entry name" value="HicB_lk_antitox"/>
    <property type="match status" value="1"/>
</dbReference>
<dbReference type="Gene3D" id="3.30.160.250">
    <property type="match status" value="1"/>
</dbReference>
<comment type="caution">
    <text evidence="2">The sequence shown here is derived from an EMBL/GenBank/DDBJ whole genome shotgun (WGS) entry which is preliminary data.</text>
</comment>
<proteinExistence type="predicted"/>
<evidence type="ECO:0000313" key="3">
    <source>
        <dbReference type="Proteomes" id="UP000228906"/>
    </source>
</evidence>
<dbReference type="InterPro" id="IPR031807">
    <property type="entry name" value="HicB-like"/>
</dbReference>
<name>A0A2H0V0C2_9BACT</name>
<dbReference type="AlphaFoldDB" id="A0A2H0V0C2"/>
<evidence type="ECO:0000313" key="2">
    <source>
        <dbReference type="EMBL" id="PIR91780.1"/>
    </source>
</evidence>
<protein>
    <submittedName>
        <fullName evidence="2">Antitoxin HicB</fullName>
    </submittedName>
</protein>
<evidence type="ECO:0000259" key="1">
    <source>
        <dbReference type="Pfam" id="PF15919"/>
    </source>
</evidence>
<gene>
    <name evidence="2" type="ORF">COU03_00515</name>
</gene>
<organism evidence="2 3">
    <name type="scientific">bacterium (Candidatus Gribaldobacteria) CG10_big_fil_rev_8_21_14_0_10_41_12</name>
    <dbReference type="NCBI Taxonomy" id="2014277"/>
    <lineage>
        <taxon>Bacteria</taxon>
        <taxon>Candidatus Gribaldobacteria</taxon>
    </lineage>
</organism>
<reference evidence="3" key="1">
    <citation type="submission" date="2017-09" db="EMBL/GenBank/DDBJ databases">
        <title>Depth-based differentiation of microbial function through sediment-hosted aquifers and enrichment of novel symbionts in the deep terrestrial subsurface.</title>
        <authorList>
            <person name="Probst A.J."/>
            <person name="Ladd B."/>
            <person name="Jarett J.K."/>
            <person name="Geller-Mcgrath D.E."/>
            <person name="Sieber C.M.K."/>
            <person name="Emerson J.B."/>
            <person name="Anantharaman K."/>
            <person name="Thomas B.C."/>
            <person name="Malmstrom R."/>
            <person name="Stieglmeier M."/>
            <person name="Klingl A."/>
            <person name="Woyke T."/>
            <person name="Ryan C.M."/>
            <person name="Banfield J.F."/>
        </authorList>
    </citation>
    <scope>NUCLEOTIDE SEQUENCE [LARGE SCALE GENOMIC DNA]</scope>
</reference>
<dbReference type="EMBL" id="PFAV01000008">
    <property type="protein sequence ID" value="PIR91780.1"/>
    <property type="molecule type" value="Genomic_DNA"/>
</dbReference>
<dbReference type="SUPFAM" id="SSF143100">
    <property type="entry name" value="TTHA1013/TTHA0281-like"/>
    <property type="match status" value="1"/>
</dbReference>
<feature type="domain" description="HicB-like antitoxin of toxin-antitoxin system" evidence="1">
    <location>
        <begin position="17"/>
        <end position="65"/>
    </location>
</feature>
<accession>A0A2H0V0C2</accession>
<sequence>MATKQIKQFNVIFRAEPEGGFTAIAPSLPGCISYGRNLQEAKKMATNAINGYIASLEKHKEPIPSDENNFFALIQASSKSYPLYA</sequence>
<dbReference type="InterPro" id="IPR035069">
    <property type="entry name" value="TTHA1013/TTHA0281-like"/>
</dbReference>